<reference evidence="2" key="1">
    <citation type="submission" date="2022-03" db="EMBL/GenBank/DDBJ databases">
        <authorList>
            <person name="Alioto T."/>
            <person name="Alioto T."/>
            <person name="Gomez Garrido J."/>
        </authorList>
    </citation>
    <scope>NUCLEOTIDE SEQUENCE</scope>
</reference>
<feature type="region of interest" description="Disordered" evidence="1">
    <location>
        <begin position="1"/>
        <end position="25"/>
    </location>
</feature>
<feature type="compositionally biased region" description="Basic and acidic residues" evidence="1">
    <location>
        <begin position="60"/>
        <end position="78"/>
    </location>
</feature>
<evidence type="ECO:0000256" key="1">
    <source>
        <dbReference type="SAM" id="MobiDB-lite"/>
    </source>
</evidence>
<feature type="region of interest" description="Disordered" evidence="1">
    <location>
        <begin position="58"/>
        <end position="85"/>
    </location>
</feature>
<protein>
    <submittedName>
        <fullName evidence="2">Uncharacterized protein</fullName>
    </submittedName>
</protein>
<accession>A0AAD1W451</accession>
<dbReference type="Proteomes" id="UP001295444">
    <property type="component" value="Chromosome 05"/>
</dbReference>
<sequence length="119" mass="13088">MFQPHSLSLDMALSPPLTLKKKPKLPSGAREAECDDWANKGQQEACCRRVRALLPSSEPSNRDVLAHRAAQRERERGGRGSGSRSAACAGMRAEYTSARVCLRNLIDWSVNSRLLLLGV</sequence>
<evidence type="ECO:0000313" key="2">
    <source>
        <dbReference type="EMBL" id="CAH2292863.1"/>
    </source>
</evidence>
<name>A0AAD1W451_PELCU</name>
<evidence type="ECO:0000313" key="3">
    <source>
        <dbReference type="Proteomes" id="UP001295444"/>
    </source>
</evidence>
<dbReference type="EMBL" id="OW240916">
    <property type="protein sequence ID" value="CAH2292863.1"/>
    <property type="molecule type" value="Genomic_DNA"/>
</dbReference>
<dbReference type="AlphaFoldDB" id="A0AAD1W451"/>
<gene>
    <name evidence="2" type="ORF">PECUL_23A054333</name>
</gene>
<keyword evidence="3" id="KW-1185">Reference proteome</keyword>
<organism evidence="2 3">
    <name type="scientific">Pelobates cultripes</name>
    <name type="common">Western spadefoot toad</name>
    <dbReference type="NCBI Taxonomy" id="61616"/>
    <lineage>
        <taxon>Eukaryota</taxon>
        <taxon>Metazoa</taxon>
        <taxon>Chordata</taxon>
        <taxon>Craniata</taxon>
        <taxon>Vertebrata</taxon>
        <taxon>Euteleostomi</taxon>
        <taxon>Amphibia</taxon>
        <taxon>Batrachia</taxon>
        <taxon>Anura</taxon>
        <taxon>Pelobatoidea</taxon>
        <taxon>Pelobatidae</taxon>
        <taxon>Pelobates</taxon>
    </lineage>
</organism>
<proteinExistence type="predicted"/>